<dbReference type="RefSeq" id="WP_136424592.1">
    <property type="nucleotide sequence ID" value="NZ_SSSN01000007.1"/>
</dbReference>
<keyword evidence="1" id="KW-0175">Coiled coil</keyword>
<proteinExistence type="predicted"/>
<comment type="caution">
    <text evidence="2">The sequence shown here is derived from an EMBL/GenBank/DDBJ whole genome shotgun (WGS) entry which is preliminary data.</text>
</comment>
<sequence>MSDVEVERVLLRRVIAEVQQARTRMEAPVRWSSPAARVFEARRAALERQLEALGEELGAALRAVFAATGVR</sequence>
<dbReference type="Proteomes" id="UP000307380">
    <property type="component" value="Unassembled WGS sequence"/>
</dbReference>
<dbReference type="AlphaFoldDB" id="A0A4S4FU49"/>
<reference evidence="2 3" key="1">
    <citation type="submission" date="2019-04" db="EMBL/GenBank/DDBJ databases">
        <authorList>
            <person name="Jiang L."/>
        </authorList>
    </citation>
    <scope>NUCLEOTIDE SEQUENCE [LARGE SCALE GENOMIC DNA]</scope>
    <source>
        <strain evidence="2 3">YIM 131861</strain>
    </source>
</reference>
<organism evidence="2 3">
    <name type="scientific">Orlajensenia flava</name>
    <dbReference type="NCBI Taxonomy" id="2565934"/>
    <lineage>
        <taxon>Bacteria</taxon>
        <taxon>Bacillati</taxon>
        <taxon>Actinomycetota</taxon>
        <taxon>Actinomycetes</taxon>
        <taxon>Micrococcales</taxon>
        <taxon>Microbacteriaceae</taxon>
        <taxon>Orlajensenia</taxon>
    </lineage>
</organism>
<evidence type="ECO:0000313" key="2">
    <source>
        <dbReference type="EMBL" id="THG33954.1"/>
    </source>
</evidence>
<evidence type="ECO:0000313" key="3">
    <source>
        <dbReference type="Proteomes" id="UP000307380"/>
    </source>
</evidence>
<gene>
    <name evidence="2" type="ORF">E6C70_11025</name>
</gene>
<accession>A0A4S4FU49</accession>
<feature type="coiled-coil region" evidence="1">
    <location>
        <begin position="36"/>
        <end position="63"/>
    </location>
</feature>
<dbReference type="EMBL" id="SSSN01000007">
    <property type="protein sequence ID" value="THG33954.1"/>
    <property type="molecule type" value="Genomic_DNA"/>
</dbReference>
<protein>
    <submittedName>
        <fullName evidence="2">Uncharacterized protein</fullName>
    </submittedName>
</protein>
<keyword evidence="3" id="KW-1185">Reference proteome</keyword>
<name>A0A4S4FU49_9MICO</name>
<evidence type="ECO:0000256" key="1">
    <source>
        <dbReference type="SAM" id="Coils"/>
    </source>
</evidence>